<feature type="transmembrane region" description="Helical" evidence="2">
    <location>
        <begin position="269"/>
        <end position="290"/>
    </location>
</feature>
<accession>A8LI46</accession>
<dbReference type="OrthoDB" id="7707180at2"/>
<protein>
    <submittedName>
        <fullName evidence="3">Uncharacterized protein</fullName>
    </submittedName>
</protein>
<evidence type="ECO:0000256" key="1">
    <source>
        <dbReference type="SAM" id="MobiDB-lite"/>
    </source>
</evidence>
<dbReference type="Proteomes" id="UP000006833">
    <property type="component" value="Chromosome"/>
</dbReference>
<name>A8LI46_DINSH</name>
<feature type="region of interest" description="Disordered" evidence="1">
    <location>
        <begin position="202"/>
        <end position="246"/>
    </location>
</feature>
<organism evidence="3 4">
    <name type="scientific">Dinoroseobacter shibae (strain DSM 16493 / NCIMB 14021 / DFL 12)</name>
    <dbReference type="NCBI Taxonomy" id="398580"/>
    <lineage>
        <taxon>Bacteria</taxon>
        <taxon>Pseudomonadati</taxon>
        <taxon>Pseudomonadota</taxon>
        <taxon>Alphaproteobacteria</taxon>
        <taxon>Rhodobacterales</taxon>
        <taxon>Roseobacteraceae</taxon>
        <taxon>Dinoroseobacter</taxon>
    </lineage>
</organism>
<dbReference type="HOGENOM" id="CLU_908308_0_0_5"/>
<dbReference type="eggNOG" id="ENOG5033QSH">
    <property type="taxonomic scope" value="Bacteria"/>
</dbReference>
<keyword evidence="2" id="KW-0812">Transmembrane</keyword>
<evidence type="ECO:0000313" key="3">
    <source>
        <dbReference type="EMBL" id="ABV94380.1"/>
    </source>
</evidence>
<gene>
    <name evidence="3" type="ordered locus">Dshi_2647</name>
</gene>
<keyword evidence="2" id="KW-1133">Transmembrane helix</keyword>
<keyword evidence="2" id="KW-0472">Membrane</keyword>
<evidence type="ECO:0000256" key="2">
    <source>
        <dbReference type="SAM" id="Phobius"/>
    </source>
</evidence>
<dbReference type="RefSeq" id="WP_012179308.1">
    <property type="nucleotide sequence ID" value="NC_009952.1"/>
</dbReference>
<dbReference type="KEGG" id="dsh:Dshi_2647"/>
<dbReference type="EMBL" id="CP000830">
    <property type="protein sequence ID" value="ABV94380.1"/>
    <property type="molecule type" value="Genomic_DNA"/>
</dbReference>
<evidence type="ECO:0000313" key="4">
    <source>
        <dbReference type="Proteomes" id="UP000006833"/>
    </source>
</evidence>
<dbReference type="STRING" id="398580.Dshi_2647"/>
<dbReference type="AlphaFoldDB" id="A8LI46"/>
<keyword evidence="4" id="KW-1185">Reference proteome</keyword>
<feature type="region of interest" description="Disordered" evidence="1">
    <location>
        <begin position="158"/>
        <end position="189"/>
    </location>
</feature>
<proteinExistence type="predicted"/>
<sequence>MALRYDFDILPVCDDAPAASEDMAPARELGVSCMALFRDPATVDALKAAPDGLRVYLEASGFGLTAHDSGAPEGTYPAEDEETRLALIAQLAARLPHADLTADDLQPATPKDDSDRFDLPAFLHSLETAQPLAQDPPAPPEPTEADAWDSAELAAAETAEPLDPDTTEPAPRTDPEDAAESPAAPPEEENWVDLIAKFTEGAERASPPDSAAEDDAEWQSADEGPTENRDTDAAAAPDMAEDIWDAPGYEDDVDTEAAQDPAPDRKLTLVRLVAGIALLAGLILAAPLVMDKVMPLVEANATAIAR</sequence>
<reference evidence="4" key="1">
    <citation type="journal article" date="2010" name="ISME J.">
        <title>The complete genome sequence of the algal symbiont Dinoroseobacter shibae: a hitchhiker's guide to life in the sea.</title>
        <authorList>
            <person name="Wagner-Dobler I."/>
            <person name="Ballhausen B."/>
            <person name="Berger M."/>
            <person name="Brinkhoff T."/>
            <person name="Buchholz I."/>
            <person name="Bunk B."/>
            <person name="Cypionka H."/>
            <person name="Daniel R."/>
            <person name="Drepper T."/>
            <person name="Gerdts G."/>
            <person name="Hahnke S."/>
            <person name="Han C."/>
            <person name="Jahn D."/>
            <person name="Kalhoefer D."/>
            <person name="Kiss H."/>
            <person name="Klenk H.P."/>
            <person name="Kyrpides N."/>
            <person name="Liebl W."/>
            <person name="Liesegang H."/>
            <person name="Meincke L."/>
            <person name="Pati A."/>
            <person name="Petersen J."/>
            <person name="Piekarski T."/>
            <person name="Pommerenke C."/>
            <person name="Pradella S."/>
            <person name="Pukall R."/>
            <person name="Rabus R."/>
            <person name="Stackebrandt E."/>
            <person name="Thole S."/>
            <person name="Thompson L."/>
            <person name="Tielen P."/>
            <person name="Tomasch J."/>
            <person name="von Jan M."/>
            <person name="Wanphrut N."/>
            <person name="Wichels A."/>
            <person name="Zech H."/>
            <person name="Simon M."/>
        </authorList>
    </citation>
    <scope>NUCLEOTIDE SEQUENCE [LARGE SCALE GENOMIC DNA]</scope>
    <source>
        <strain evidence="4">DSM 16493 / NCIMB 14021 / DFL 12</strain>
    </source>
</reference>